<feature type="domain" description="Glutamine amidotransferase type-2" evidence="12">
    <location>
        <begin position="2"/>
        <end position="220"/>
    </location>
</feature>
<dbReference type="CDD" id="cd00712">
    <property type="entry name" value="AsnB"/>
    <property type="match status" value="1"/>
</dbReference>
<dbReference type="GO" id="GO:0004066">
    <property type="term" value="F:asparagine synthase (glutamine-hydrolyzing) activity"/>
    <property type="evidence" value="ECO:0007669"/>
    <property type="project" value="UniProtKB-EC"/>
</dbReference>
<evidence type="ECO:0000256" key="1">
    <source>
        <dbReference type="ARBA" id="ARBA00022598"/>
    </source>
</evidence>
<dbReference type="Gene3D" id="3.60.20.10">
    <property type="entry name" value="Glutamine Phosphoribosylpyrophosphate, subunit 1, domain 1"/>
    <property type="match status" value="1"/>
</dbReference>
<dbReference type="PIRSF" id="PIRSF001589">
    <property type="entry name" value="Asn_synthetase_glu-h"/>
    <property type="match status" value="1"/>
</dbReference>
<evidence type="ECO:0000256" key="10">
    <source>
        <dbReference type="PIRSR" id="PIRSR001589-1"/>
    </source>
</evidence>
<evidence type="ECO:0000313" key="14">
    <source>
        <dbReference type="Proteomes" id="UP000001107"/>
    </source>
</evidence>
<keyword evidence="1 13" id="KW-0436">Ligase</keyword>
<dbReference type="InterPro" id="IPR014729">
    <property type="entry name" value="Rossmann-like_a/b/a_fold"/>
</dbReference>
<dbReference type="RefSeq" id="WP_011972025.1">
    <property type="nucleotide sequence ID" value="NC_009634.1"/>
</dbReference>
<feature type="binding site" evidence="11">
    <location>
        <position position="296"/>
    </location>
    <ligand>
        <name>ATP</name>
        <dbReference type="ChEBI" id="CHEBI:30616"/>
    </ligand>
</feature>
<dbReference type="MEROPS" id="C44.001"/>
<accession>A6UNP9</accession>
<dbReference type="GO" id="GO:0005829">
    <property type="term" value="C:cytosol"/>
    <property type="evidence" value="ECO:0007669"/>
    <property type="project" value="TreeGrafter"/>
</dbReference>
<dbReference type="NCBIfam" id="TIGR01536">
    <property type="entry name" value="asn_synth_AEB"/>
    <property type="match status" value="1"/>
</dbReference>
<sequence length="514" mass="59008">MCSISGIIAKDGESTNGRVLINNLSKHCINMMKMLKHRGPDSSGIILDGNVYYFNSFENTDLDFDGTFRLGISHNRLAIVGTTIQPISNHDKSIWIVCNGEIYNHVKLRENLATEHEFKTDSDSEVIIHSYEDELVDILDGDYAYALYNKEKNLLELRRDLMGVKPLFYLNRKDYFAFSSEKKALFYCLMEIEGMDFYSAFNFNEIHRVNPNSRIIYELNENSYYIEDNLEKINSNYFEGVNYEKCKDELENALLESVLKRVNGIEKVGIIYSGGVDSTLISKIASEFSNVTLYSVGTKDSEDLIYAERAAIEMGLKFRKKIILKEDYEKYLLSVAQAIDELDVMKLSVGIPIYVASQMAKEDGITVVLSGQGADELFAGYHRYKRIYDENGEEYLKESIKKDVYNIYRANLERDDHVTMANGVELRVPFLDKKVVEVSLSIPVKYKIEGQGKKILREIALKYIPEYIAERPKKAAQYGSGSEKMVYSVSKDYGYSKKEISKFFENVLIEKIRF</sequence>
<dbReference type="Gene3D" id="3.40.50.620">
    <property type="entry name" value="HUPs"/>
    <property type="match status" value="1"/>
</dbReference>
<keyword evidence="3 9" id="KW-0547">Nucleotide-binding</keyword>
<feature type="binding site" evidence="11">
    <location>
        <begin position="370"/>
        <end position="371"/>
    </location>
    <ligand>
        <name>ATP</name>
        <dbReference type="ChEBI" id="CHEBI:30616"/>
    </ligand>
</feature>
<dbReference type="Pfam" id="PF13537">
    <property type="entry name" value="GATase_7"/>
    <property type="match status" value="1"/>
</dbReference>
<dbReference type="SUPFAM" id="SSF52402">
    <property type="entry name" value="Adenine nucleotide alpha hydrolases-like"/>
    <property type="match status" value="1"/>
</dbReference>
<keyword evidence="5 10" id="KW-0061">Asparagine biosynthesis</keyword>
<keyword evidence="6 10" id="KW-0315">Glutamine amidotransferase</keyword>
<keyword evidence="2 10" id="KW-0028">Amino-acid biosynthesis</keyword>
<proteinExistence type="predicted"/>
<feature type="active site" description="For GATase activity" evidence="10">
    <location>
        <position position="2"/>
    </location>
</feature>
<dbReference type="STRING" id="406327.Mevan_0211"/>
<dbReference type="KEGG" id="mvn:Mevan_0211"/>
<dbReference type="InterPro" id="IPR029055">
    <property type="entry name" value="Ntn_hydrolases_N"/>
</dbReference>
<dbReference type="OrthoDB" id="8692at2157"/>
<dbReference type="InterPro" id="IPR006426">
    <property type="entry name" value="Asn_synth_AEB"/>
</dbReference>
<dbReference type="eggNOG" id="arCOG00071">
    <property type="taxonomic scope" value="Archaea"/>
</dbReference>
<evidence type="ECO:0000256" key="6">
    <source>
        <dbReference type="ARBA" id="ARBA00022962"/>
    </source>
</evidence>
<dbReference type="EMBL" id="CP000742">
    <property type="protein sequence ID" value="ABR54121.1"/>
    <property type="molecule type" value="Genomic_DNA"/>
</dbReference>
<evidence type="ECO:0000256" key="8">
    <source>
        <dbReference type="ARBA" id="ARBA00048741"/>
    </source>
</evidence>
<organism evidence="13 14">
    <name type="scientific">Methanococcus vannielii (strain ATCC 35089 / DSM 1224 / JCM 13029 / OCM 148 / SB)</name>
    <dbReference type="NCBI Taxonomy" id="406327"/>
    <lineage>
        <taxon>Archaea</taxon>
        <taxon>Methanobacteriati</taxon>
        <taxon>Methanobacteriota</taxon>
        <taxon>Methanomada group</taxon>
        <taxon>Methanococci</taxon>
        <taxon>Methanococcales</taxon>
        <taxon>Methanococcaceae</taxon>
        <taxon>Methanococcus</taxon>
    </lineage>
</organism>
<dbReference type="InterPro" id="IPR001962">
    <property type="entry name" value="Asn_synthase"/>
</dbReference>
<dbReference type="Pfam" id="PF00733">
    <property type="entry name" value="Asn_synthase"/>
    <property type="match status" value="2"/>
</dbReference>
<dbReference type="PANTHER" id="PTHR11772">
    <property type="entry name" value="ASPARAGINE SYNTHETASE"/>
    <property type="match status" value="1"/>
</dbReference>
<evidence type="ECO:0000256" key="11">
    <source>
        <dbReference type="PIRSR" id="PIRSR001589-2"/>
    </source>
</evidence>
<evidence type="ECO:0000259" key="12">
    <source>
        <dbReference type="PROSITE" id="PS51278"/>
    </source>
</evidence>
<dbReference type="HOGENOM" id="CLU_014658_4_0_2"/>
<dbReference type="Proteomes" id="UP000001107">
    <property type="component" value="Chromosome"/>
</dbReference>
<gene>
    <name evidence="13" type="ordered locus">Mevan_0211</name>
</gene>
<dbReference type="EC" id="6.3.5.4" evidence="9"/>
<dbReference type="SUPFAM" id="SSF56235">
    <property type="entry name" value="N-terminal nucleophile aminohydrolases (Ntn hydrolases)"/>
    <property type="match status" value="1"/>
</dbReference>
<protein>
    <recommendedName>
        <fullName evidence="9">Putative asparagine synthetase [glutamine-hydrolyzing]</fullName>
        <ecNumber evidence="9">6.3.5.4</ecNumber>
    </recommendedName>
</protein>
<evidence type="ECO:0000256" key="9">
    <source>
        <dbReference type="PIRNR" id="PIRNR001589"/>
    </source>
</evidence>
<dbReference type="PANTHER" id="PTHR11772:SF2">
    <property type="entry name" value="ASPARAGINE SYNTHETASE [GLUTAMINE-HYDROLYZING]"/>
    <property type="match status" value="1"/>
</dbReference>
<dbReference type="AlphaFoldDB" id="A6UNP9"/>
<dbReference type="GeneID" id="5325028"/>
<evidence type="ECO:0000256" key="4">
    <source>
        <dbReference type="ARBA" id="ARBA00022840"/>
    </source>
</evidence>
<feature type="binding site" evidence="11">
    <location>
        <position position="123"/>
    </location>
    <ligand>
        <name>L-glutamine</name>
        <dbReference type="ChEBI" id="CHEBI:58359"/>
    </ligand>
</feature>
<reference evidence="13" key="1">
    <citation type="submission" date="2007-06" db="EMBL/GenBank/DDBJ databases">
        <title>Complete sequence of Methanococcus vannielii SB.</title>
        <authorList>
            <consortium name="US DOE Joint Genome Institute"/>
            <person name="Copeland A."/>
            <person name="Lucas S."/>
            <person name="Lapidus A."/>
            <person name="Barry K."/>
            <person name="Glavina del Rio T."/>
            <person name="Dalin E."/>
            <person name="Tice H."/>
            <person name="Pitluck S."/>
            <person name="Chain P."/>
            <person name="Malfatti S."/>
            <person name="Shin M."/>
            <person name="Vergez L."/>
            <person name="Schmutz J."/>
            <person name="Larimer F."/>
            <person name="Land M."/>
            <person name="Hauser L."/>
            <person name="Kyrpides N."/>
            <person name="Anderson I."/>
            <person name="Sieprawska-Lupa M."/>
            <person name="Whitman W.B."/>
            <person name="Richardson P."/>
        </authorList>
    </citation>
    <scope>NUCLEOTIDE SEQUENCE [LARGE SCALE GENOMIC DNA]</scope>
    <source>
        <strain evidence="13">SB</strain>
    </source>
</reference>
<evidence type="ECO:0000256" key="7">
    <source>
        <dbReference type="ARBA" id="ARBA00029440"/>
    </source>
</evidence>
<keyword evidence="14" id="KW-1185">Reference proteome</keyword>
<evidence type="ECO:0000256" key="2">
    <source>
        <dbReference type="ARBA" id="ARBA00022605"/>
    </source>
</evidence>
<dbReference type="GO" id="GO:0005524">
    <property type="term" value="F:ATP binding"/>
    <property type="evidence" value="ECO:0007669"/>
    <property type="project" value="UniProtKB-KW"/>
</dbReference>
<dbReference type="PROSITE" id="PS51278">
    <property type="entry name" value="GATASE_TYPE_2"/>
    <property type="match status" value="1"/>
</dbReference>
<keyword evidence="4 9" id="KW-0067">ATP-binding</keyword>
<dbReference type="InterPro" id="IPR050795">
    <property type="entry name" value="Asn_Synthetase"/>
</dbReference>
<dbReference type="CDD" id="cd01991">
    <property type="entry name" value="Asn_synthase_B_C"/>
    <property type="match status" value="1"/>
</dbReference>
<dbReference type="InterPro" id="IPR033738">
    <property type="entry name" value="AsnB_N"/>
</dbReference>
<comment type="pathway">
    <text evidence="7">Amino-acid biosynthesis.</text>
</comment>
<evidence type="ECO:0000256" key="3">
    <source>
        <dbReference type="ARBA" id="ARBA00022741"/>
    </source>
</evidence>
<evidence type="ECO:0000256" key="5">
    <source>
        <dbReference type="ARBA" id="ARBA00022888"/>
    </source>
</evidence>
<evidence type="ECO:0000313" key="13">
    <source>
        <dbReference type="EMBL" id="ABR54121.1"/>
    </source>
</evidence>
<name>A6UNP9_METVS</name>
<comment type="catalytic activity">
    <reaction evidence="8 9">
        <text>L-aspartate + L-glutamine + ATP + H2O = L-asparagine + L-glutamate + AMP + diphosphate + H(+)</text>
        <dbReference type="Rhea" id="RHEA:12228"/>
        <dbReference type="ChEBI" id="CHEBI:15377"/>
        <dbReference type="ChEBI" id="CHEBI:15378"/>
        <dbReference type="ChEBI" id="CHEBI:29985"/>
        <dbReference type="ChEBI" id="CHEBI:29991"/>
        <dbReference type="ChEBI" id="CHEBI:30616"/>
        <dbReference type="ChEBI" id="CHEBI:33019"/>
        <dbReference type="ChEBI" id="CHEBI:58048"/>
        <dbReference type="ChEBI" id="CHEBI:58359"/>
        <dbReference type="ChEBI" id="CHEBI:456215"/>
        <dbReference type="EC" id="6.3.5.4"/>
    </reaction>
</comment>
<dbReference type="InterPro" id="IPR017932">
    <property type="entry name" value="GATase_2_dom"/>
</dbReference>
<dbReference type="GO" id="GO:0006529">
    <property type="term" value="P:asparagine biosynthetic process"/>
    <property type="evidence" value="ECO:0007669"/>
    <property type="project" value="UniProtKB-KW"/>
</dbReference>